<comment type="caution">
    <text evidence="1">The sequence shown here is derived from an EMBL/GenBank/DDBJ whole genome shotgun (WGS) entry which is preliminary data.</text>
</comment>
<proteinExistence type="predicted"/>
<gene>
    <name evidence="1" type="ORF">RirG_147710</name>
</gene>
<dbReference type="AlphaFoldDB" id="A0A015JAL5"/>
<dbReference type="Proteomes" id="UP000022910">
    <property type="component" value="Unassembled WGS sequence"/>
</dbReference>
<accession>A0A015JAL5</accession>
<name>A0A015JAL5_RHIIW</name>
<evidence type="ECO:0000313" key="1">
    <source>
        <dbReference type="EMBL" id="EXX63930.1"/>
    </source>
</evidence>
<organism evidence="1 2">
    <name type="scientific">Rhizophagus irregularis (strain DAOM 197198w)</name>
    <name type="common">Glomus intraradices</name>
    <dbReference type="NCBI Taxonomy" id="1432141"/>
    <lineage>
        <taxon>Eukaryota</taxon>
        <taxon>Fungi</taxon>
        <taxon>Fungi incertae sedis</taxon>
        <taxon>Mucoromycota</taxon>
        <taxon>Glomeromycotina</taxon>
        <taxon>Glomeromycetes</taxon>
        <taxon>Glomerales</taxon>
        <taxon>Glomeraceae</taxon>
        <taxon>Rhizophagus</taxon>
    </lineage>
</organism>
<reference evidence="1 2" key="1">
    <citation type="submission" date="2014-02" db="EMBL/GenBank/DDBJ databases">
        <title>Single nucleus genome sequencing reveals high similarity among nuclei of an endomycorrhizal fungus.</title>
        <authorList>
            <person name="Lin K."/>
            <person name="Geurts R."/>
            <person name="Zhang Z."/>
            <person name="Limpens E."/>
            <person name="Saunders D.G."/>
            <person name="Mu D."/>
            <person name="Pang E."/>
            <person name="Cao H."/>
            <person name="Cha H."/>
            <person name="Lin T."/>
            <person name="Zhou Q."/>
            <person name="Shang Y."/>
            <person name="Li Y."/>
            <person name="Ivanov S."/>
            <person name="Sharma T."/>
            <person name="Velzen R.V."/>
            <person name="Ruijter N.D."/>
            <person name="Aanen D.K."/>
            <person name="Win J."/>
            <person name="Kamoun S."/>
            <person name="Bisseling T."/>
            <person name="Huang S."/>
        </authorList>
    </citation>
    <scope>NUCLEOTIDE SEQUENCE [LARGE SCALE GENOMIC DNA]</scope>
    <source>
        <strain evidence="2">DAOM197198w</strain>
    </source>
</reference>
<dbReference type="OrthoDB" id="10430408at2759"/>
<dbReference type="HOGENOM" id="CLU_151448_0_0_1"/>
<keyword evidence="2" id="KW-1185">Reference proteome</keyword>
<dbReference type="EMBL" id="JEMT01023726">
    <property type="protein sequence ID" value="EXX63930.1"/>
    <property type="molecule type" value="Genomic_DNA"/>
</dbReference>
<protein>
    <submittedName>
        <fullName evidence="1">Uncharacterized protein</fullName>
    </submittedName>
</protein>
<evidence type="ECO:0000313" key="2">
    <source>
        <dbReference type="Proteomes" id="UP000022910"/>
    </source>
</evidence>
<sequence length="142" mass="16757">MLRDLCVFGIFQAGSLDQTPLKRDNITPEEVVEVIKDYRAKKIEYKRYQEDETNAEQAIKDKLTEFERIFSTTSNEMEWEEIRTAALKNLGSEKGLRDWDKIKKWVMRTNNFLRLGRRIISLAEQGAILQEYTTLNDDFTKD</sequence>